<organism evidence="6 7">
    <name type="scientific">Leptidea sinapis</name>
    <dbReference type="NCBI Taxonomy" id="189913"/>
    <lineage>
        <taxon>Eukaryota</taxon>
        <taxon>Metazoa</taxon>
        <taxon>Ecdysozoa</taxon>
        <taxon>Arthropoda</taxon>
        <taxon>Hexapoda</taxon>
        <taxon>Insecta</taxon>
        <taxon>Pterygota</taxon>
        <taxon>Neoptera</taxon>
        <taxon>Endopterygota</taxon>
        <taxon>Lepidoptera</taxon>
        <taxon>Glossata</taxon>
        <taxon>Ditrysia</taxon>
        <taxon>Papilionoidea</taxon>
        <taxon>Pieridae</taxon>
        <taxon>Dismorphiinae</taxon>
        <taxon>Leptidea</taxon>
    </lineage>
</organism>
<evidence type="ECO:0008006" key="8">
    <source>
        <dbReference type="Google" id="ProtNLM"/>
    </source>
</evidence>
<reference evidence="6 7" key="1">
    <citation type="submission" date="2017-07" db="EMBL/GenBank/DDBJ databases">
        <authorList>
            <person name="Talla V."/>
            <person name="Backstrom N."/>
        </authorList>
    </citation>
    <scope>NUCLEOTIDE SEQUENCE [LARGE SCALE GENOMIC DNA]</scope>
</reference>
<gene>
    <name evidence="6" type="ORF">LSINAPIS_LOCUS5542</name>
</gene>
<dbReference type="SUPFAM" id="SSF52058">
    <property type="entry name" value="L domain-like"/>
    <property type="match status" value="1"/>
</dbReference>
<feature type="signal peptide" evidence="5">
    <location>
        <begin position="1"/>
        <end position="17"/>
    </location>
</feature>
<keyword evidence="7" id="KW-1185">Reference proteome</keyword>
<evidence type="ECO:0000313" key="7">
    <source>
        <dbReference type="Proteomes" id="UP000324832"/>
    </source>
</evidence>
<evidence type="ECO:0000256" key="3">
    <source>
        <dbReference type="SAM" id="MobiDB-lite"/>
    </source>
</evidence>
<dbReference type="SMART" id="SM00369">
    <property type="entry name" value="LRR_TYP"/>
    <property type="match status" value="3"/>
</dbReference>
<keyword evidence="2" id="KW-0677">Repeat</keyword>
<dbReference type="EMBL" id="FZQP02001593">
    <property type="protein sequence ID" value="VVC93324.1"/>
    <property type="molecule type" value="Genomic_DNA"/>
</dbReference>
<dbReference type="Gene3D" id="3.80.10.10">
    <property type="entry name" value="Ribonuclease Inhibitor"/>
    <property type="match status" value="1"/>
</dbReference>
<feature type="transmembrane region" description="Helical" evidence="4">
    <location>
        <begin position="291"/>
        <end position="314"/>
    </location>
</feature>
<proteinExistence type="predicted"/>
<dbReference type="PROSITE" id="PS51450">
    <property type="entry name" value="LRR"/>
    <property type="match status" value="3"/>
</dbReference>
<evidence type="ECO:0000256" key="5">
    <source>
        <dbReference type="SAM" id="SignalP"/>
    </source>
</evidence>
<keyword evidence="4" id="KW-0472">Membrane</keyword>
<dbReference type="Proteomes" id="UP000324832">
    <property type="component" value="Unassembled WGS sequence"/>
</dbReference>
<accession>A0A5E4Q558</accession>
<dbReference type="PANTHER" id="PTHR45712">
    <property type="entry name" value="AGAP008170-PA"/>
    <property type="match status" value="1"/>
</dbReference>
<keyword evidence="4" id="KW-0812">Transmembrane</keyword>
<dbReference type="AlphaFoldDB" id="A0A5E4Q558"/>
<keyword evidence="5" id="KW-0732">Signal</keyword>
<keyword evidence="1" id="KW-0433">Leucine-rich repeat</keyword>
<dbReference type="Pfam" id="PF13855">
    <property type="entry name" value="LRR_8"/>
    <property type="match status" value="2"/>
</dbReference>
<evidence type="ECO:0000256" key="1">
    <source>
        <dbReference type="ARBA" id="ARBA00022614"/>
    </source>
</evidence>
<evidence type="ECO:0000313" key="6">
    <source>
        <dbReference type="EMBL" id="VVC93324.1"/>
    </source>
</evidence>
<dbReference type="InterPro" id="IPR001611">
    <property type="entry name" value="Leu-rich_rpt"/>
</dbReference>
<dbReference type="InterPro" id="IPR050333">
    <property type="entry name" value="SLRP"/>
</dbReference>
<feature type="chain" id="PRO_5022856162" description="LRRNT domain-containing protein" evidence="5">
    <location>
        <begin position="18"/>
        <end position="408"/>
    </location>
</feature>
<dbReference type="InterPro" id="IPR032675">
    <property type="entry name" value="LRR_dom_sf"/>
</dbReference>
<evidence type="ECO:0000256" key="2">
    <source>
        <dbReference type="ARBA" id="ARBA00022737"/>
    </source>
</evidence>
<name>A0A5E4Q558_9NEOP</name>
<evidence type="ECO:0000256" key="4">
    <source>
        <dbReference type="SAM" id="Phobius"/>
    </source>
</evidence>
<sequence>MILLIFFLITVDGSSVGVCPTQCDCDMDNGLNRASCVNQNIVSVGVGVPAEVQVYSLSHNAISELDNFCFKELGYKSIQILNLSYNQIFWVGLHAFFGLDQLLELNLSNNRLRYFPSDVFWYTPQLVSLDLSSNVFETIKNEPFVMHTKLQVLNLNNCRIKSLPDRVFSRLPNLKKLDLSENYLVTINLDVLRPMRKLNRLELRNDYWQCNPDFIATETWITSHDIAYQKICAKRSPKMFEKMISVVEVEKDPVEIENVWNITSDSNTTDVVPTPKTPLTPFQKFDRNFSALQAFVIGVEVGLAIGIVATYVWLRSVRSCTRLMNRRRSLRERRRMRRREGDMRNLLLWNPGIPRNLETPPIYRRQGLITDSDTVNTQGLPSREINMYADDGRSETPPPPYHECRLNL</sequence>
<dbReference type="PANTHER" id="PTHR45712:SF22">
    <property type="entry name" value="INSULIN-LIKE GROWTH FACTOR-BINDING PROTEIN COMPLEX ACID LABILE SUBUNIT"/>
    <property type="match status" value="1"/>
</dbReference>
<dbReference type="InterPro" id="IPR003591">
    <property type="entry name" value="Leu-rich_rpt_typical-subtyp"/>
</dbReference>
<protein>
    <recommendedName>
        <fullName evidence="8">LRRNT domain-containing protein</fullName>
    </recommendedName>
</protein>
<keyword evidence="4" id="KW-1133">Transmembrane helix</keyword>
<feature type="region of interest" description="Disordered" evidence="3">
    <location>
        <begin position="388"/>
        <end position="408"/>
    </location>
</feature>